<sequence>MARGEWVQPDGQRPSTAPASGRLLGKTPRGSGPPALQIDLSWNDNPSATNSPATQKIRTPSSTPARNPIVEGIDSPKSTTLDADICITCCFFHQFRSSVRSFTPPATSPEHQWRSSRAGRAPASPSPIVGTPGDRPTHLLTVHGAGGNVALSGQNRIHRKAVPSVPASGSTLEFGASSSEQAKPMRKPAPPPSNDLAGSPTPRGDKPRGPKQVADRPQDNREEAPVRSKQLSEYSHLNKKRDPLGQYGYQGVESATFKPQIKRTEYSGTSHIEAGTVCTWRDAIVGQASPRTRCMATGEANPALRQSTAARTMGYGDAQGAGEGTPRTARPQSAAARDHVSEVFAHKAPEGISPRDRMIASRAEQRSTLGGRSETFSVTVQENAQAFASNKARLAGNNNIFGGFLYEQK</sequence>
<feature type="region of interest" description="Disordered" evidence="1">
    <location>
        <begin position="163"/>
        <end position="247"/>
    </location>
</feature>
<accession>A0A1Y1HZB5</accession>
<dbReference type="AlphaFoldDB" id="A0A1Y1HZB5"/>
<dbReference type="Proteomes" id="UP000054558">
    <property type="component" value="Unassembled WGS sequence"/>
</dbReference>
<reference evidence="2 3" key="1">
    <citation type="journal article" date="2014" name="Nat. Commun.">
        <title>Klebsormidium flaccidum genome reveals primary factors for plant terrestrial adaptation.</title>
        <authorList>
            <person name="Hori K."/>
            <person name="Maruyama F."/>
            <person name="Fujisawa T."/>
            <person name="Togashi T."/>
            <person name="Yamamoto N."/>
            <person name="Seo M."/>
            <person name="Sato S."/>
            <person name="Yamada T."/>
            <person name="Mori H."/>
            <person name="Tajima N."/>
            <person name="Moriyama T."/>
            <person name="Ikeuchi M."/>
            <person name="Watanabe M."/>
            <person name="Wada H."/>
            <person name="Kobayashi K."/>
            <person name="Saito M."/>
            <person name="Masuda T."/>
            <person name="Sasaki-Sekimoto Y."/>
            <person name="Mashiguchi K."/>
            <person name="Awai K."/>
            <person name="Shimojima M."/>
            <person name="Masuda S."/>
            <person name="Iwai M."/>
            <person name="Nobusawa T."/>
            <person name="Narise T."/>
            <person name="Kondo S."/>
            <person name="Saito H."/>
            <person name="Sato R."/>
            <person name="Murakawa M."/>
            <person name="Ihara Y."/>
            <person name="Oshima-Yamada Y."/>
            <person name="Ohtaka K."/>
            <person name="Satoh M."/>
            <person name="Sonobe K."/>
            <person name="Ishii M."/>
            <person name="Ohtani R."/>
            <person name="Kanamori-Sato M."/>
            <person name="Honoki R."/>
            <person name="Miyazaki D."/>
            <person name="Mochizuki H."/>
            <person name="Umetsu J."/>
            <person name="Higashi K."/>
            <person name="Shibata D."/>
            <person name="Kamiya Y."/>
            <person name="Sato N."/>
            <person name="Nakamura Y."/>
            <person name="Tabata S."/>
            <person name="Ida S."/>
            <person name="Kurokawa K."/>
            <person name="Ohta H."/>
        </authorList>
    </citation>
    <scope>NUCLEOTIDE SEQUENCE [LARGE SCALE GENOMIC DNA]</scope>
    <source>
        <strain evidence="2 3">NIES-2285</strain>
    </source>
</reference>
<gene>
    <name evidence="2" type="ORF">KFL_000930020</name>
</gene>
<protein>
    <submittedName>
        <fullName evidence="2">Uncharacterized protein</fullName>
    </submittedName>
</protein>
<feature type="region of interest" description="Disordered" evidence="1">
    <location>
        <begin position="317"/>
        <end position="338"/>
    </location>
</feature>
<organism evidence="2 3">
    <name type="scientific">Klebsormidium nitens</name>
    <name type="common">Green alga</name>
    <name type="synonym">Ulothrix nitens</name>
    <dbReference type="NCBI Taxonomy" id="105231"/>
    <lineage>
        <taxon>Eukaryota</taxon>
        <taxon>Viridiplantae</taxon>
        <taxon>Streptophyta</taxon>
        <taxon>Klebsormidiophyceae</taxon>
        <taxon>Klebsormidiales</taxon>
        <taxon>Klebsormidiaceae</taxon>
        <taxon>Klebsormidium</taxon>
    </lineage>
</organism>
<proteinExistence type="predicted"/>
<feature type="region of interest" description="Disordered" evidence="1">
    <location>
        <begin position="102"/>
        <end position="133"/>
    </location>
</feature>
<name>A0A1Y1HZB5_KLENI</name>
<evidence type="ECO:0000313" key="2">
    <source>
        <dbReference type="EMBL" id="GAQ81856.1"/>
    </source>
</evidence>
<evidence type="ECO:0000256" key="1">
    <source>
        <dbReference type="SAM" id="MobiDB-lite"/>
    </source>
</evidence>
<feature type="compositionally biased region" description="Low complexity" evidence="1">
    <location>
        <begin position="115"/>
        <end position="127"/>
    </location>
</feature>
<feature type="compositionally biased region" description="Polar residues" evidence="1">
    <location>
        <begin position="40"/>
        <end position="65"/>
    </location>
</feature>
<evidence type="ECO:0000313" key="3">
    <source>
        <dbReference type="Proteomes" id="UP000054558"/>
    </source>
</evidence>
<dbReference type="EMBL" id="DF237042">
    <property type="protein sequence ID" value="GAQ81856.1"/>
    <property type="molecule type" value="Genomic_DNA"/>
</dbReference>
<feature type="compositionally biased region" description="Basic and acidic residues" evidence="1">
    <location>
        <begin position="203"/>
        <end position="226"/>
    </location>
</feature>
<keyword evidence="3" id="KW-1185">Reference proteome</keyword>
<feature type="region of interest" description="Disordered" evidence="1">
    <location>
        <begin position="1"/>
        <end position="77"/>
    </location>
</feature>
<feature type="compositionally biased region" description="Polar residues" evidence="1">
    <location>
        <begin position="167"/>
        <end position="181"/>
    </location>
</feature>